<name>A2G7S5_TRIV3</name>
<organism evidence="1 2">
    <name type="scientific">Trichomonas vaginalis (strain ATCC PRA-98 / G3)</name>
    <dbReference type="NCBI Taxonomy" id="412133"/>
    <lineage>
        <taxon>Eukaryota</taxon>
        <taxon>Metamonada</taxon>
        <taxon>Parabasalia</taxon>
        <taxon>Trichomonadida</taxon>
        <taxon>Trichomonadidae</taxon>
        <taxon>Trichomonas</taxon>
    </lineage>
</organism>
<dbReference type="VEuPathDB" id="TrichDB:TVAGG3_0280200"/>
<sequence>MNFDPQILWKIRSENQEDLDRLFQFLAYLHSNPQFIFQLFQDFERDELDNYLRELLAIEVKNSLRMHWLEDNFWSDQEKKLIISNLFSMIEIAPTKIKWNTAYIFDAIVCKKLSELWWSELLINRIKCADDNLKPYLIYIALNIIKAHNKERKLFTDELDSVLCELFQSYMYCFDAYLQNSMNDENDCLASIFIIKSFRYLLKNSAIITTIQDIEQLSRSISQVLFIKNPSKSFVSFQYQVIRTFQTMVTEFYGSQSKSYIFANQNRYEYAMQFKNNVILIIIQVIKTIMNDIECPKISNAIAFFIYQLAFYQIDESLLSLDLLEFIINRCTLSDADFEEILINPIAFKEQQMDFVVGLDKNLPRSSCACLIQILDDSHPDIINNLIPNDTDQFQVIDSKLFLLSAIIQRRQSDEIEIPAEIYEKLIEICSECMKTTCIPLILSAFKLYSLIIPVCNPLDGIQECENLLVNDSTLEIPLIGVFASKIMRKCIENSEVQPMINVPIVLDAVINLMNLLKSREFYKLIQCICKEYSQFVIPYLEEIFHIFIEEAYTEEIVDDHSASLIENSLETIENLISCFTSDNDILMEIFKLTMRDFITILYNSDEGYPYGSLFNIIGLFSQNITSDMQDMYDAFVAIVNSILTDTSKSETILEMYSKQFTLYVYPLFSERESEFVETEPVQTAFQNMCEIWYQLISSASEDTINSGFYTETIRNFIFMLNVGIQAYPENPLLESLLVEYQ</sequence>
<dbReference type="AlphaFoldDB" id="A2G7S5"/>
<protein>
    <recommendedName>
        <fullName evidence="3">Importin N-terminal domain-containing protein</fullName>
    </recommendedName>
</protein>
<dbReference type="EMBL" id="DS114571">
    <property type="protein sequence ID" value="EAX86792.1"/>
    <property type="molecule type" value="Genomic_DNA"/>
</dbReference>
<dbReference type="KEGG" id="tva:4744440"/>
<accession>A2G7S5</accession>
<gene>
    <name evidence="1" type="ORF">TVAG_402910</name>
</gene>
<reference evidence="1" key="1">
    <citation type="submission" date="2006-10" db="EMBL/GenBank/DDBJ databases">
        <authorList>
            <person name="Amadeo P."/>
            <person name="Zhao Q."/>
            <person name="Wortman J."/>
            <person name="Fraser-Liggett C."/>
            <person name="Carlton J."/>
        </authorList>
    </citation>
    <scope>NUCLEOTIDE SEQUENCE</scope>
    <source>
        <strain evidence="1">G3</strain>
    </source>
</reference>
<dbReference type="SMR" id="A2G7S5"/>
<keyword evidence="2" id="KW-1185">Reference proteome</keyword>
<evidence type="ECO:0008006" key="3">
    <source>
        <dbReference type="Google" id="ProtNLM"/>
    </source>
</evidence>
<dbReference type="Gene3D" id="1.25.10.10">
    <property type="entry name" value="Leucine-rich Repeat Variant"/>
    <property type="match status" value="1"/>
</dbReference>
<dbReference type="InParanoid" id="A2G7S5"/>
<dbReference type="VEuPathDB" id="TrichDB:TVAG_402910"/>
<proteinExistence type="predicted"/>
<dbReference type="SUPFAM" id="SSF48371">
    <property type="entry name" value="ARM repeat"/>
    <property type="match status" value="1"/>
</dbReference>
<dbReference type="InterPro" id="IPR016024">
    <property type="entry name" value="ARM-type_fold"/>
</dbReference>
<dbReference type="RefSeq" id="XP_001299722.1">
    <property type="nucleotide sequence ID" value="XM_001299721.1"/>
</dbReference>
<dbReference type="Proteomes" id="UP000001542">
    <property type="component" value="Unassembled WGS sequence"/>
</dbReference>
<evidence type="ECO:0000313" key="2">
    <source>
        <dbReference type="Proteomes" id="UP000001542"/>
    </source>
</evidence>
<dbReference type="InterPro" id="IPR011989">
    <property type="entry name" value="ARM-like"/>
</dbReference>
<reference evidence="1" key="2">
    <citation type="journal article" date="2007" name="Science">
        <title>Draft genome sequence of the sexually transmitted pathogen Trichomonas vaginalis.</title>
        <authorList>
            <person name="Carlton J.M."/>
            <person name="Hirt R.P."/>
            <person name="Silva J.C."/>
            <person name="Delcher A.L."/>
            <person name="Schatz M."/>
            <person name="Zhao Q."/>
            <person name="Wortman J.R."/>
            <person name="Bidwell S.L."/>
            <person name="Alsmark U.C.M."/>
            <person name="Besteiro S."/>
            <person name="Sicheritz-Ponten T."/>
            <person name="Noel C.J."/>
            <person name="Dacks J.B."/>
            <person name="Foster P.G."/>
            <person name="Simillion C."/>
            <person name="Van de Peer Y."/>
            <person name="Miranda-Saavedra D."/>
            <person name="Barton G.J."/>
            <person name="Westrop G.D."/>
            <person name="Mueller S."/>
            <person name="Dessi D."/>
            <person name="Fiori P.L."/>
            <person name="Ren Q."/>
            <person name="Paulsen I."/>
            <person name="Zhang H."/>
            <person name="Bastida-Corcuera F.D."/>
            <person name="Simoes-Barbosa A."/>
            <person name="Brown M.T."/>
            <person name="Hayes R.D."/>
            <person name="Mukherjee M."/>
            <person name="Okumura C.Y."/>
            <person name="Schneider R."/>
            <person name="Smith A.J."/>
            <person name="Vanacova S."/>
            <person name="Villalvazo M."/>
            <person name="Haas B.J."/>
            <person name="Pertea M."/>
            <person name="Feldblyum T.V."/>
            <person name="Utterback T.R."/>
            <person name="Shu C.L."/>
            <person name="Osoegawa K."/>
            <person name="de Jong P.J."/>
            <person name="Hrdy I."/>
            <person name="Horvathova L."/>
            <person name="Zubacova Z."/>
            <person name="Dolezal P."/>
            <person name="Malik S.B."/>
            <person name="Logsdon J.M. Jr."/>
            <person name="Henze K."/>
            <person name="Gupta A."/>
            <person name="Wang C.C."/>
            <person name="Dunne R.L."/>
            <person name="Upcroft J.A."/>
            <person name="Upcroft P."/>
            <person name="White O."/>
            <person name="Salzberg S.L."/>
            <person name="Tang P."/>
            <person name="Chiu C.-H."/>
            <person name="Lee Y.-S."/>
            <person name="Embley T.M."/>
            <person name="Coombs G.H."/>
            <person name="Mottram J.C."/>
            <person name="Tachezy J."/>
            <person name="Fraser-Liggett C.M."/>
            <person name="Johnson P.J."/>
        </authorList>
    </citation>
    <scope>NUCLEOTIDE SEQUENCE [LARGE SCALE GENOMIC DNA]</scope>
    <source>
        <strain evidence="1">G3</strain>
    </source>
</reference>
<evidence type="ECO:0000313" key="1">
    <source>
        <dbReference type="EMBL" id="EAX86792.1"/>
    </source>
</evidence>